<feature type="domain" description="G5" evidence="5">
    <location>
        <begin position="418"/>
        <end position="498"/>
    </location>
</feature>
<dbReference type="AlphaFoldDB" id="A0A918QHT4"/>
<comment type="similarity">
    <text evidence="1">Belongs to the transglycosylase family. Rpf subfamily.</text>
</comment>
<feature type="compositionally biased region" description="Low complexity" evidence="4">
    <location>
        <begin position="120"/>
        <end position="130"/>
    </location>
</feature>
<gene>
    <name evidence="6" type="ORF">GCM10010371_05580</name>
</gene>
<dbReference type="EMBL" id="BMVX01000002">
    <property type="protein sequence ID" value="GGZ49187.1"/>
    <property type="molecule type" value="Genomic_DNA"/>
</dbReference>
<protein>
    <recommendedName>
        <fullName evidence="5">G5 domain-containing protein</fullName>
    </recommendedName>
</protein>
<dbReference type="InterPro" id="IPR011098">
    <property type="entry name" value="G5_dom"/>
</dbReference>
<dbReference type="SUPFAM" id="SSF53955">
    <property type="entry name" value="Lysozyme-like"/>
    <property type="match status" value="1"/>
</dbReference>
<dbReference type="Gene3D" id="2.20.230.10">
    <property type="entry name" value="Resuscitation-promoting factor rpfb"/>
    <property type="match status" value="1"/>
</dbReference>
<dbReference type="PROSITE" id="PS51109">
    <property type="entry name" value="G5"/>
    <property type="match status" value="1"/>
</dbReference>
<dbReference type="PANTHER" id="PTHR39160">
    <property type="entry name" value="CELL WALL-BINDING PROTEIN YOCH"/>
    <property type="match status" value="1"/>
</dbReference>
<evidence type="ECO:0000256" key="1">
    <source>
        <dbReference type="ARBA" id="ARBA00010830"/>
    </source>
</evidence>
<evidence type="ECO:0000256" key="2">
    <source>
        <dbReference type="ARBA" id="ARBA00022729"/>
    </source>
</evidence>
<dbReference type="Pfam" id="PF06737">
    <property type="entry name" value="Transglycosylas"/>
    <property type="match status" value="1"/>
</dbReference>
<dbReference type="GO" id="GO:0016787">
    <property type="term" value="F:hydrolase activity"/>
    <property type="evidence" value="ECO:0007669"/>
    <property type="project" value="UniProtKB-KW"/>
</dbReference>
<dbReference type="PANTHER" id="PTHR39160:SF4">
    <property type="entry name" value="RESUSCITATION-PROMOTING FACTOR RPFB"/>
    <property type="match status" value="1"/>
</dbReference>
<dbReference type="InterPro" id="IPR010618">
    <property type="entry name" value="RPF"/>
</dbReference>
<dbReference type="CDD" id="cd13925">
    <property type="entry name" value="RPF"/>
    <property type="match status" value="1"/>
</dbReference>
<evidence type="ECO:0000256" key="4">
    <source>
        <dbReference type="SAM" id="MobiDB-lite"/>
    </source>
</evidence>
<evidence type="ECO:0000256" key="3">
    <source>
        <dbReference type="ARBA" id="ARBA00022801"/>
    </source>
</evidence>
<keyword evidence="2" id="KW-0732">Signal</keyword>
<dbReference type="SMART" id="SM01208">
    <property type="entry name" value="G5"/>
    <property type="match status" value="1"/>
</dbReference>
<evidence type="ECO:0000259" key="5">
    <source>
        <dbReference type="PROSITE" id="PS51109"/>
    </source>
</evidence>
<proteinExistence type="inferred from homology"/>
<evidence type="ECO:0000313" key="7">
    <source>
        <dbReference type="Proteomes" id="UP000634660"/>
    </source>
</evidence>
<feature type="region of interest" description="Disordered" evidence="4">
    <location>
        <begin position="1"/>
        <end position="224"/>
    </location>
</feature>
<sequence>MSDTQGSHRRGGPVPGAYEDTSAATAPPAPAHLHPHPDAGPGLPSGPGPEPAVPGPRTGRRARGRAAADGPAEAPYAPEAPPAPCAPAIATGPGRRRGAPAEGPGPDAPAGTGSRRRPGAADPDPAPAAGPGTGRRRGAGEPAPAGPHAAATTAPAPVAPPAPAGPGRRRRGAAEPEPEAETAAGPAHRPPAAPPAPAAPGTGRRRGGPGEAGGGAGRAPGSGGTWRRIVPQALVVAFLAGGTTAFVAADKAVRLTVDGVPRTLHTFADDIGELLASEGVDVGPHDLVAPARGRHLGDGEEVVVRYGRPLRLTLDGQRREVWTTARTVEGALHQLGIRAEGAHLSAPRTAPVPRSGLDLGVRTERSVTFMADGRERTIRTNAATVREALDQAGITLRDQDATSVPATAFPRDGQTVTVLRITGTREVREERLPYGTERVKDPTLFAGTEVVERAGQPGARRVTYSLRTVNGVRQRPRRIAEETVREPVTQLVKVGTRPLPNSVAGADGLDWAALAQCESGGRAGATDPSGTYGGLYQFDVRTWQALGGSGRPQDASGSEQTFRAKKLYVQRGASPWPHCGRRLTR</sequence>
<dbReference type="InterPro" id="IPR051933">
    <property type="entry name" value="Resuscitation_pf_RpfB"/>
</dbReference>
<accession>A0A918QHT4</accession>
<dbReference type="Proteomes" id="UP000634660">
    <property type="component" value="Unassembled WGS sequence"/>
</dbReference>
<reference evidence="6" key="1">
    <citation type="journal article" date="2014" name="Int. J. Syst. Evol. Microbiol.">
        <title>Complete genome sequence of Corynebacterium casei LMG S-19264T (=DSM 44701T), isolated from a smear-ripened cheese.</title>
        <authorList>
            <consortium name="US DOE Joint Genome Institute (JGI-PGF)"/>
            <person name="Walter F."/>
            <person name="Albersmeier A."/>
            <person name="Kalinowski J."/>
            <person name="Ruckert C."/>
        </authorList>
    </citation>
    <scope>NUCLEOTIDE SEQUENCE</scope>
    <source>
        <strain evidence="6">JCM 4834</strain>
    </source>
</reference>
<feature type="compositionally biased region" description="Pro residues" evidence="4">
    <location>
        <begin position="188"/>
        <end position="198"/>
    </location>
</feature>
<feature type="compositionally biased region" description="Low complexity" evidence="4">
    <location>
        <begin position="65"/>
        <end position="77"/>
    </location>
</feature>
<name>A0A918QHT4_9ACTN</name>
<dbReference type="Pfam" id="PF07501">
    <property type="entry name" value="G5"/>
    <property type="match status" value="1"/>
</dbReference>
<dbReference type="InterPro" id="IPR007137">
    <property type="entry name" value="DUF348"/>
</dbReference>
<dbReference type="InterPro" id="IPR023346">
    <property type="entry name" value="Lysozyme-like_dom_sf"/>
</dbReference>
<evidence type="ECO:0000313" key="6">
    <source>
        <dbReference type="EMBL" id="GGZ49187.1"/>
    </source>
</evidence>
<dbReference type="Pfam" id="PF03990">
    <property type="entry name" value="DUF348"/>
    <property type="match status" value="3"/>
</dbReference>
<feature type="compositionally biased region" description="Gly residues" evidence="4">
    <location>
        <begin position="209"/>
        <end position="224"/>
    </location>
</feature>
<feature type="compositionally biased region" description="Pro residues" evidence="4">
    <location>
        <begin position="44"/>
        <end position="54"/>
    </location>
</feature>
<comment type="caution">
    <text evidence="6">The sequence shown here is derived from an EMBL/GenBank/DDBJ whole genome shotgun (WGS) entry which is preliminary data.</text>
</comment>
<organism evidence="6 7">
    <name type="scientific">Streptomyces subrutilus</name>
    <dbReference type="NCBI Taxonomy" id="36818"/>
    <lineage>
        <taxon>Bacteria</taxon>
        <taxon>Bacillati</taxon>
        <taxon>Actinomycetota</taxon>
        <taxon>Actinomycetes</taxon>
        <taxon>Kitasatosporales</taxon>
        <taxon>Streptomycetaceae</taxon>
        <taxon>Streptomyces</taxon>
    </lineage>
</organism>
<keyword evidence="3" id="KW-0378">Hydrolase</keyword>
<feature type="compositionally biased region" description="Low complexity" evidence="4">
    <location>
        <begin position="100"/>
        <end position="113"/>
    </location>
</feature>
<dbReference type="Gene3D" id="1.10.530.10">
    <property type="match status" value="1"/>
</dbReference>
<feature type="compositionally biased region" description="Low complexity" evidence="4">
    <location>
        <begin position="140"/>
        <end position="156"/>
    </location>
</feature>
<reference evidence="6" key="2">
    <citation type="submission" date="2020-09" db="EMBL/GenBank/DDBJ databases">
        <authorList>
            <person name="Sun Q."/>
            <person name="Ohkuma M."/>
        </authorList>
    </citation>
    <scope>NUCLEOTIDE SEQUENCE</scope>
    <source>
        <strain evidence="6">JCM 4834</strain>
    </source>
</reference>